<organism evidence="2 3">
    <name type="scientific">Neoarthrinium moseri</name>
    <dbReference type="NCBI Taxonomy" id="1658444"/>
    <lineage>
        <taxon>Eukaryota</taxon>
        <taxon>Fungi</taxon>
        <taxon>Dikarya</taxon>
        <taxon>Ascomycota</taxon>
        <taxon>Pezizomycotina</taxon>
        <taxon>Sordariomycetes</taxon>
        <taxon>Xylariomycetidae</taxon>
        <taxon>Amphisphaeriales</taxon>
        <taxon>Apiosporaceae</taxon>
        <taxon>Neoarthrinium</taxon>
    </lineage>
</organism>
<dbReference type="AlphaFoldDB" id="A0A9P9WDL6"/>
<comment type="caution">
    <text evidence="2">The sequence shown here is derived from an EMBL/GenBank/DDBJ whole genome shotgun (WGS) entry which is preliminary data.</text>
</comment>
<keyword evidence="3" id="KW-1185">Reference proteome</keyword>
<feature type="compositionally biased region" description="Polar residues" evidence="1">
    <location>
        <begin position="312"/>
        <end position="326"/>
    </location>
</feature>
<feature type="region of interest" description="Disordered" evidence="1">
    <location>
        <begin position="129"/>
        <end position="446"/>
    </location>
</feature>
<gene>
    <name evidence="2" type="ORF">JX265_010929</name>
</gene>
<feature type="compositionally biased region" description="Low complexity" evidence="1">
    <location>
        <begin position="339"/>
        <end position="352"/>
    </location>
</feature>
<evidence type="ECO:0000256" key="1">
    <source>
        <dbReference type="SAM" id="MobiDB-lite"/>
    </source>
</evidence>
<feature type="compositionally biased region" description="Basic and acidic residues" evidence="1">
    <location>
        <begin position="253"/>
        <end position="266"/>
    </location>
</feature>
<feature type="compositionally biased region" description="Basic and acidic residues" evidence="1">
    <location>
        <begin position="408"/>
        <end position="441"/>
    </location>
</feature>
<reference evidence="2" key="1">
    <citation type="submission" date="2021-03" db="EMBL/GenBank/DDBJ databases">
        <title>Revisited historic fungal species revealed as producer of novel bioactive compounds through whole genome sequencing and comparative genomics.</title>
        <authorList>
            <person name="Vignolle G.A."/>
            <person name="Hochenegger N."/>
            <person name="Mach R.L."/>
            <person name="Mach-Aigner A.R."/>
            <person name="Javad Rahimi M."/>
            <person name="Salim K.A."/>
            <person name="Chan C.M."/>
            <person name="Lim L.B.L."/>
            <person name="Cai F."/>
            <person name="Druzhinina I.S."/>
            <person name="U'Ren J.M."/>
            <person name="Derntl C."/>
        </authorList>
    </citation>
    <scope>NUCLEOTIDE SEQUENCE</scope>
    <source>
        <strain evidence="2">TUCIM 5799</strain>
    </source>
</reference>
<dbReference type="Proteomes" id="UP000829685">
    <property type="component" value="Unassembled WGS sequence"/>
</dbReference>
<evidence type="ECO:0000313" key="3">
    <source>
        <dbReference type="Proteomes" id="UP000829685"/>
    </source>
</evidence>
<accession>A0A9P9WDL6</accession>
<name>A0A9P9WDL6_9PEZI</name>
<evidence type="ECO:0000313" key="2">
    <source>
        <dbReference type="EMBL" id="KAI1858261.1"/>
    </source>
</evidence>
<dbReference type="EMBL" id="JAFIMR010000037">
    <property type="protein sequence ID" value="KAI1858261.1"/>
    <property type="molecule type" value="Genomic_DNA"/>
</dbReference>
<proteinExistence type="predicted"/>
<sequence length="571" mass="64049">MPSSPSSRITATSIPNITALRVGLDYGDPRLTRCSTFTDDLRGFRKKFVTSTGLPGPDLHEWKLKEHQAGLDEMTAAYLDRDGNGPLYWPDSETSPNYNKLHYSRDQPRIKRLMKQLFFRLNQQQYRNKRYKSNYNKKRSIEPSVEPQARGQSSENPIDVDELSDSENLPVSPRETTRPEFSRDSETTNSSRKVKVESFDDPYSFPQTPEPVEQHAAKRNKVSGKTVGDNKTPANGHRPTVDSVPESATPPKRVSERPKRPVHREGFSGLEAMDEALNGSDIDAAPQSSWAPLEADPTVGVDDPAVRVPPTMATSSNPGIQAQTEYLNAAKTVALEDSQQPQPQQQYEPQQQAEDVPRVSRVSASAQVHPEERPATQEQTASAEAKQKEAIDTPASPAQPVINVSTDHPLHKDMDPSTASTHREELHQTSEKPEVKPERQQQPRTLPKPRIDFIYRVVLSRRPIYSYRSWTPTWKLEQTTLGQIIAELDLAADARGVIFTVEGPGFRAVEEFLRADENRFTVFVKQIKRVVRSQLASGKGVESPLTFEIEIEPMQADTAGSDDEYDDDFTI</sequence>
<protein>
    <submittedName>
        <fullName evidence="2">Uncharacterized protein</fullName>
    </submittedName>
</protein>
<feature type="compositionally biased region" description="Basic residues" evidence="1">
    <location>
        <begin position="129"/>
        <end position="138"/>
    </location>
</feature>
<feature type="compositionally biased region" description="Basic and acidic residues" evidence="1">
    <location>
        <begin position="175"/>
        <end position="186"/>
    </location>
</feature>